<organism evidence="2 3">
    <name type="scientific">Paenibacillus donghaensis</name>
    <dbReference type="NCBI Taxonomy" id="414771"/>
    <lineage>
        <taxon>Bacteria</taxon>
        <taxon>Bacillati</taxon>
        <taxon>Bacillota</taxon>
        <taxon>Bacilli</taxon>
        <taxon>Bacillales</taxon>
        <taxon>Paenibacillaceae</taxon>
        <taxon>Paenibacillus</taxon>
    </lineage>
</organism>
<dbReference type="EMBL" id="CP021780">
    <property type="protein sequence ID" value="ASA25385.1"/>
    <property type="molecule type" value="Genomic_DNA"/>
</dbReference>
<dbReference type="KEGG" id="pdh:B9T62_34420"/>
<keyword evidence="3" id="KW-1185">Reference proteome</keyword>
<evidence type="ECO:0000259" key="1">
    <source>
        <dbReference type="Pfam" id="PF00109"/>
    </source>
</evidence>
<gene>
    <name evidence="2" type="ORF">B9T62_34420</name>
</gene>
<dbReference type="Proteomes" id="UP000249890">
    <property type="component" value="Chromosome"/>
</dbReference>
<accession>A0A2Z2KLZ4</accession>
<dbReference type="InterPro" id="IPR016039">
    <property type="entry name" value="Thiolase-like"/>
</dbReference>
<dbReference type="RefSeq" id="WP_087919350.1">
    <property type="nucleotide sequence ID" value="NZ_CP021780.1"/>
</dbReference>
<proteinExistence type="predicted"/>
<name>A0A2Z2KLZ4_9BACL</name>
<feature type="domain" description="Beta-ketoacyl synthase-like N-terminal" evidence="1">
    <location>
        <begin position="3"/>
        <end position="96"/>
    </location>
</feature>
<dbReference type="AlphaFoldDB" id="A0A2Z2KLZ4"/>
<sequence>MEQRIVITGFGIKVPGGDDHEDYLQHLLSGSYHFTATDHLTPHGETLLLGEVTGGLGELDQKQYRTLPRTSKLAIATTIEALAMAGLDPGGWTGGRVFFSGLQWGHYASGRDDRILRQ</sequence>
<dbReference type="Gene3D" id="3.40.47.10">
    <property type="match status" value="1"/>
</dbReference>
<dbReference type="GO" id="GO:0016746">
    <property type="term" value="F:acyltransferase activity"/>
    <property type="evidence" value="ECO:0007669"/>
    <property type="project" value="InterPro"/>
</dbReference>
<dbReference type="Pfam" id="PF00109">
    <property type="entry name" value="ketoacyl-synt"/>
    <property type="match status" value="1"/>
</dbReference>
<dbReference type="InterPro" id="IPR014030">
    <property type="entry name" value="Ketoacyl_synth_N"/>
</dbReference>
<evidence type="ECO:0000313" key="2">
    <source>
        <dbReference type="EMBL" id="ASA25385.1"/>
    </source>
</evidence>
<reference evidence="2 3" key="1">
    <citation type="submission" date="2017-06" db="EMBL/GenBank/DDBJ databases">
        <title>Complete genome sequence of Paenibacillus donghaensis KCTC 13049T isolated from East Sea sediment, South Korea.</title>
        <authorList>
            <person name="Jung B.K."/>
            <person name="Hong S.-J."/>
            <person name="Shin J.-H."/>
        </authorList>
    </citation>
    <scope>NUCLEOTIDE SEQUENCE [LARGE SCALE GENOMIC DNA]</scope>
    <source>
        <strain evidence="2 3">KCTC 13049</strain>
    </source>
</reference>
<evidence type="ECO:0000313" key="3">
    <source>
        <dbReference type="Proteomes" id="UP000249890"/>
    </source>
</evidence>
<dbReference type="SUPFAM" id="SSF53901">
    <property type="entry name" value="Thiolase-like"/>
    <property type="match status" value="1"/>
</dbReference>
<dbReference type="OrthoDB" id="9974628at2"/>
<protein>
    <recommendedName>
        <fullName evidence="1">Beta-ketoacyl synthase-like N-terminal domain-containing protein</fullName>
    </recommendedName>
</protein>